<feature type="compositionally biased region" description="Basic and acidic residues" evidence="1">
    <location>
        <begin position="1"/>
        <end position="16"/>
    </location>
</feature>
<sequence length="114" mass="12770">MPERQRRAHRKQEAPGERVQGVVRPLQHGRRDGGGLRRRGEDVDGGVRRQVGRSFRLDHTRRRPARADQEAEEIDPPGRLLCSSAPRQRKKDRAAPSPAGVRRIFRLVSGAAGA</sequence>
<proteinExistence type="evidence at transcript level"/>
<dbReference type="RefSeq" id="XP_044959729.1">
    <property type="nucleotide sequence ID" value="XM_045103794.1"/>
</dbReference>
<evidence type="ECO:0000313" key="2">
    <source>
        <dbReference type="EMBL" id="BAJ91490.1"/>
    </source>
</evidence>
<feature type="compositionally biased region" description="Basic and acidic residues" evidence="1">
    <location>
        <begin position="29"/>
        <end position="47"/>
    </location>
</feature>
<feature type="region of interest" description="Disordered" evidence="1">
    <location>
        <begin position="1"/>
        <end position="101"/>
    </location>
</feature>
<name>F2D8R9_HORVV</name>
<evidence type="ECO:0000256" key="1">
    <source>
        <dbReference type="SAM" id="MobiDB-lite"/>
    </source>
</evidence>
<dbReference type="AlphaFoldDB" id="F2D8R9"/>
<reference evidence="2" key="1">
    <citation type="journal article" date="2011" name="Plant Physiol.">
        <title>Comprehensive sequence analysis of 24,783 barley full-length cDNAs derived from 12 clone libraries.</title>
        <authorList>
            <person name="Matsumoto T."/>
            <person name="Tanaka T."/>
            <person name="Sakai H."/>
            <person name="Amano N."/>
            <person name="Kanamori H."/>
            <person name="Kurita K."/>
            <person name="Kikuta A."/>
            <person name="Kamiya K."/>
            <person name="Yamamoto M."/>
            <person name="Ikawa H."/>
            <person name="Fujii N."/>
            <person name="Hori K."/>
            <person name="Itoh T."/>
            <person name="Sato K."/>
        </authorList>
    </citation>
    <scope>NUCLEOTIDE SEQUENCE</scope>
    <source>
        <tissue evidence="2">Shoot</tissue>
    </source>
</reference>
<protein>
    <submittedName>
        <fullName evidence="2">Predicted protein</fullName>
    </submittedName>
</protein>
<accession>F2D8R9</accession>
<dbReference type="GeneID" id="123410859"/>
<dbReference type="KEGG" id="hvg:123410859"/>
<organism evidence="2">
    <name type="scientific">Hordeum vulgare subsp. vulgare</name>
    <name type="common">Domesticated barley</name>
    <dbReference type="NCBI Taxonomy" id="112509"/>
    <lineage>
        <taxon>Eukaryota</taxon>
        <taxon>Viridiplantae</taxon>
        <taxon>Streptophyta</taxon>
        <taxon>Embryophyta</taxon>
        <taxon>Tracheophyta</taxon>
        <taxon>Spermatophyta</taxon>
        <taxon>Magnoliopsida</taxon>
        <taxon>Liliopsida</taxon>
        <taxon>Poales</taxon>
        <taxon>Poaceae</taxon>
        <taxon>BOP clade</taxon>
        <taxon>Pooideae</taxon>
        <taxon>Triticodae</taxon>
        <taxon>Triticeae</taxon>
        <taxon>Hordeinae</taxon>
        <taxon>Hordeum</taxon>
    </lineage>
</organism>
<dbReference type="EMBL" id="AK360281">
    <property type="protein sequence ID" value="BAJ91490.1"/>
    <property type="molecule type" value="mRNA"/>
</dbReference>